<proteinExistence type="predicted"/>
<sequence length="44" mass="5312">MKGQRSEERRFYCHKRGGRERHIYPYNRVEWRGGMEGGREGGLE</sequence>
<evidence type="ECO:0000313" key="1">
    <source>
        <dbReference type="EMBL" id="JAH28045.1"/>
    </source>
</evidence>
<organism evidence="1">
    <name type="scientific">Anguilla anguilla</name>
    <name type="common">European freshwater eel</name>
    <name type="synonym">Muraena anguilla</name>
    <dbReference type="NCBI Taxonomy" id="7936"/>
    <lineage>
        <taxon>Eukaryota</taxon>
        <taxon>Metazoa</taxon>
        <taxon>Chordata</taxon>
        <taxon>Craniata</taxon>
        <taxon>Vertebrata</taxon>
        <taxon>Euteleostomi</taxon>
        <taxon>Actinopterygii</taxon>
        <taxon>Neopterygii</taxon>
        <taxon>Teleostei</taxon>
        <taxon>Anguilliformes</taxon>
        <taxon>Anguillidae</taxon>
        <taxon>Anguilla</taxon>
    </lineage>
</organism>
<accession>A0A0E9RHV2</accession>
<protein>
    <submittedName>
        <fullName evidence="1">Uncharacterized protein</fullName>
    </submittedName>
</protein>
<name>A0A0E9RHV2_ANGAN</name>
<dbReference type="AlphaFoldDB" id="A0A0E9RHV2"/>
<reference evidence="1" key="2">
    <citation type="journal article" date="2015" name="Fish Shellfish Immunol.">
        <title>Early steps in the European eel (Anguilla anguilla)-Vibrio vulnificus interaction in the gills: Role of the RtxA13 toxin.</title>
        <authorList>
            <person name="Callol A."/>
            <person name="Pajuelo D."/>
            <person name="Ebbesson L."/>
            <person name="Teles M."/>
            <person name="MacKenzie S."/>
            <person name="Amaro C."/>
        </authorList>
    </citation>
    <scope>NUCLEOTIDE SEQUENCE</scope>
</reference>
<dbReference type="EMBL" id="GBXM01080532">
    <property type="protein sequence ID" value="JAH28045.1"/>
    <property type="molecule type" value="Transcribed_RNA"/>
</dbReference>
<reference evidence="1" key="1">
    <citation type="submission" date="2014-11" db="EMBL/GenBank/DDBJ databases">
        <authorList>
            <person name="Amaro Gonzalez C."/>
        </authorList>
    </citation>
    <scope>NUCLEOTIDE SEQUENCE</scope>
</reference>